<dbReference type="Pfam" id="PF00313">
    <property type="entry name" value="CSD"/>
    <property type="match status" value="1"/>
</dbReference>
<dbReference type="PROSITE" id="PS51857">
    <property type="entry name" value="CSD_2"/>
    <property type="match status" value="1"/>
</dbReference>
<dbReference type="InterPro" id="IPR002059">
    <property type="entry name" value="CSP_DNA-bd"/>
</dbReference>
<dbReference type="SUPFAM" id="SSF50249">
    <property type="entry name" value="Nucleic acid-binding proteins"/>
    <property type="match status" value="1"/>
</dbReference>
<accession>A0ABN2MU38</accession>
<dbReference type="Proteomes" id="UP001500449">
    <property type="component" value="Unassembled WGS sequence"/>
</dbReference>
<reference evidence="2 3" key="1">
    <citation type="journal article" date="2019" name="Int. J. Syst. Evol. Microbiol.">
        <title>The Global Catalogue of Microorganisms (GCM) 10K type strain sequencing project: providing services to taxonomists for standard genome sequencing and annotation.</title>
        <authorList>
            <consortium name="The Broad Institute Genomics Platform"/>
            <consortium name="The Broad Institute Genome Sequencing Center for Infectious Disease"/>
            <person name="Wu L."/>
            <person name="Ma J."/>
        </authorList>
    </citation>
    <scope>NUCLEOTIDE SEQUENCE [LARGE SCALE GENOMIC DNA]</scope>
    <source>
        <strain evidence="2 3">JCM 16009</strain>
    </source>
</reference>
<gene>
    <name evidence="2" type="ORF">GCM10009836_17160</name>
</gene>
<evidence type="ECO:0000259" key="1">
    <source>
        <dbReference type="PROSITE" id="PS51857"/>
    </source>
</evidence>
<organism evidence="2 3">
    <name type="scientific">Pseudonocardia ailaonensis</name>
    <dbReference type="NCBI Taxonomy" id="367279"/>
    <lineage>
        <taxon>Bacteria</taxon>
        <taxon>Bacillati</taxon>
        <taxon>Actinomycetota</taxon>
        <taxon>Actinomycetes</taxon>
        <taxon>Pseudonocardiales</taxon>
        <taxon>Pseudonocardiaceae</taxon>
        <taxon>Pseudonocardia</taxon>
    </lineage>
</organism>
<dbReference type="InterPro" id="IPR012340">
    <property type="entry name" value="NA-bd_OB-fold"/>
</dbReference>
<evidence type="ECO:0000313" key="3">
    <source>
        <dbReference type="Proteomes" id="UP001500449"/>
    </source>
</evidence>
<name>A0ABN2MU38_9PSEU</name>
<proteinExistence type="predicted"/>
<sequence>MATGTVSWFDPQQGSGLIVLDDGRVVPVRRAQIDGGGSQSLVAQDRVEFDLHEAASGLAVSGVHRL</sequence>
<dbReference type="RefSeq" id="WP_344414293.1">
    <property type="nucleotide sequence ID" value="NZ_BAAAQK010000005.1"/>
</dbReference>
<feature type="domain" description="CSD" evidence="1">
    <location>
        <begin position="1"/>
        <end position="60"/>
    </location>
</feature>
<evidence type="ECO:0000313" key="2">
    <source>
        <dbReference type="EMBL" id="GAA1838716.1"/>
    </source>
</evidence>
<comment type="caution">
    <text evidence="2">The sequence shown here is derived from an EMBL/GenBank/DDBJ whole genome shotgun (WGS) entry which is preliminary data.</text>
</comment>
<protein>
    <recommendedName>
        <fullName evidence="1">CSD domain-containing protein</fullName>
    </recommendedName>
</protein>
<keyword evidence="3" id="KW-1185">Reference proteome</keyword>
<dbReference type="Gene3D" id="2.40.50.140">
    <property type="entry name" value="Nucleic acid-binding proteins"/>
    <property type="match status" value="1"/>
</dbReference>
<dbReference type="EMBL" id="BAAAQK010000005">
    <property type="protein sequence ID" value="GAA1838716.1"/>
    <property type="molecule type" value="Genomic_DNA"/>
</dbReference>